<organism evidence="1 2">
    <name type="scientific">Rhodohalobacter barkolensis</name>
    <dbReference type="NCBI Taxonomy" id="2053187"/>
    <lineage>
        <taxon>Bacteria</taxon>
        <taxon>Pseudomonadati</taxon>
        <taxon>Balneolota</taxon>
        <taxon>Balneolia</taxon>
        <taxon>Balneolales</taxon>
        <taxon>Balneolaceae</taxon>
        <taxon>Rhodohalobacter</taxon>
    </lineage>
</organism>
<dbReference type="AlphaFoldDB" id="A0A2N0VG80"/>
<evidence type="ECO:0000313" key="1">
    <source>
        <dbReference type="EMBL" id="PKD43202.1"/>
    </source>
</evidence>
<evidence type="ECO:0000313" key="2">
    <source>
        <dbReference type="Proteomes" id="UP000233398"/>
    </source>
</evidence>
<accession>A0A2N0VG80</accession>
<reference evidence="1 2" key="1">
    <citation type="submission" date="2017-11" db="EMBL/GenBank/DDBJ databases">
        <title>Rhodohalobacter 15182 sp. nov., isolated from a salt lake.</title>
        <authorList>
            <person name="Han S."/>
        </authorList>
    </citation>
    <scope>NUCLEOTIDE SEQUENCE [LARGE SCALE GENOMIC DNA]</scope>
    <source>
        <strain evidence="1 2">15182</strain>
    </source>
</reference>
<comment type="caution">
    <text evidence="1">The sequence shown here is derived from an EMBL/GenBank/DDBJ whole genome shotgun (WGS) entry which is preliminary data.</text>
</comment>
<proteinExistence type="predicted"/>
<gene>
    <name evidence="1" type="ORF">CWD77_11335</name>
</gene>
<name>A0A2N0VG80_9BACT</name>
<dbReference type="RefSeq" id="WP_101073676.1">
    <property type="nucleotide sequence ID" value="NZ_PISP01000003.1"/>
</dbReference>
<dbReference type="EMBL" id="PISP01000003">
    <property type="protein sequence ID" value="PKD43202.1"/>
    <property type="molecule type" value="Genomic_DNA"/>
</dbReference>
<sequence>MAPEEPPFGDLFLITIMDKRTLLRSEGGFSFGGYKRGIPPEFKNAITLIFHTPGNPLTLSDPAGADRLINPKILYMQQLDIYGIIHFRAHGALAVDH</sequence>
<keyword evidence="2" id="KW-1185">Reference proteome</keyword>
<protein>
    <submittedName>
        <fullName evidence="1">Uncharacterized protein</fullName>
    </submittedName>
</protein>
<dbReference type="Proteomes" id="UP000233398">
    <property type="component" value="Unassembled WGS sequence"/>
</dbReference>